<dbReference type="Pfam" id="PF00327">
    <property type="entry name" value="Ribosomal_L30"/>
    <property type="match status" value="1"/>
</dbReference>
<dbReference type="AlphaFoldDB" id="A0A9E8NEX2"/>
<dbReference type="PANTHER" id="PTHR15892:SF2">
    <property type="entry name" value="LARGE RIBOSOMAL SUBUNIT PROTEIN UL30M"/>
    <property type="match status" value="1"/>
</dbReference>
<dbReference type="SUPFAM" id="SSF55129">
    <property type="entry name" value="Ribosomal protein L30p/L7e"/>
    <property type="match status" value="1"/>
</dbReference>
<dbReference type="GO" id="GO:0022625">
    <property type="term" value="C:cytosolic large ribosomal subunit"/>
    <property type="evidence" value="ECO:0007669"/>
    <property type="project" value="TreeGrafter"/>
</dbReference>
<evidence type="ECO:0000313" key="8">
    <source>
        <dbReference type="Proteomes" id="UP001164653"/>
    </source>
</evidence>
<keyword evidence="8" id="KW-1185">Reference proteome</keyword>
<dbReference type="Proteomes" id="UP001164653">
    <property type="component" value="Chromosome"/>
</dbReference>
<name>A0A9E8NEX2_9BACT</name>
<evidence type="ECO:0000256" key="2">
    <source>
        <dbReference type="ARBA" id="ARBA00011838"/>
    </source>
</evidence>
<dbReference type="PANTHER" id="PTHR15892">
    <property type="entry name" value="MITOCHONDRIAL RIBOSOMAL PROTEIN L30"/>
    <property type="match status" value="1"/>
</dbReference>
<dbReference type="EMBL" id="CP112998">
    <property type="protein sequence ID" value="WAC15514.1"/>
    <property type="molecule type" value="Genomic_DNA"/>
</dbReference>
<evidence type="ECO:0000256" key="3">
    <source>
        <dbReference type="ARBA" id="ARBA00022980"/>
    </source>
</evidence>
<dbReference type="NCBIfam" id="TIGR01308">
    <property type="entry name" value="rpmD_bact"/>
    <property type="match status" value="1"/>
</dbReference>
<evidence type="ECO:0000256" key="5">
    <source>
        <dbReference type="HAMAP-Rule" id="MF_01371"/>
    </source>
</evidence>
<keyword evidence="4 5" id="KW-0687">Ribonucleoprotein</keyword>
<dbReference type="InterPro" id="IPR016082">
    <property type="entry name" value="Ribosomal_uL30_ferredoxin-like"/>
</dbReference>
<protein>
    <recommendedName>
        <fullName evidence="5">Large ribosomal subunit protein uL30</fullName>
    </recommendedName>
</protein>
<dbReference type="GO" id="GO:0006412">
    <property type="term" value="P:translation"/>
    <property type="evidence" value="ECO:0007669"/>
    <property type="project" value="UniProtKB-UniRule"/>
</dbReference>
<dbReference type="FunFam" id="3.30.1390.20:FF:000001">
    <property type="entry name" value="50S ribosomal protein L30"/>
    <property type="match status" value="1"/>
</dbReference>
<dbReference type="InterPro" id="IPR036919">
    <property type="entry name" value="Ribo_uL30_ferredoxin-like_sf"/>
</dbReference>
<comment type="similarity">
    <text evidence="1 5">Belongs to the universal ribosomal protein uL30 family.</text>
</comment>
<proteinExistence type="inferred from homology"/>
<dbReference type="PIRSF" id="PIRSF002211">
    <property type="entry name" value="Ribosomal_L30_bac-type"/>
    <property type="match status" value="1"/>
</dbReference>
<evidence type="ECO:0000313" key="7">
    <source>
        <dbReference type="EMBL" id="WAC15514.1"/>
    </source>
</evidence>
<reference evidence="7" key="1">
    <citation type="submission" date="2022-11" db="EMBL/GenBank/DDBJ databases">
        <title>Dyadobacter pollutisoli sp. nov., isolated from plastic dumped soil.</title>
        <authorList>
            <person name="Kim J.M."/>
            <person name="Kim K.R."/>
            <person name="Lee J.K."/>
            <person name="Hao L."/>
            <person name="Jeon C.O."/>
        </authorList>
    </citation>
    <scope>NUCLEOTIDE SEQUENCE</scope>
    <source>
        <strain evidence="7">U1</strain>
    </source>
</reference>
<evidence type="ECO:0000259" key="6">
    <source>
        <dbReference type="Pfam" id="PF00327"/>
    </source>
</evidence>
<dbReference type="HAMAP" id="MF_01371_B">
    <property type="entry name" value="Ribosomal_uL30_B"/>
    <property type="match status" value="1"/>
</dbReference>
<sequence length="60" mass="6775">MMSKVRITQVKSTIDRPERQKLTIKALGLGKLNRSVEKENSDAIAGMIRKVSHLVKVEEI</sequence>
<dbReference type="GO" id="GO:0003735">
    <property type="term" value="F:structural constituent of ribosome"/>
    <property type="evidence" value="ECO:0007669"/>
    <property type="project" value="InterPro"/>
</dbReference>
<keyword evidence="3 5" id="KW-0689">Ribosomal protein</keyword>
<dbReference type="CDD" id="cd01658">
    <property type="entry name" value="Ribosomal_L30"/>
    <property type="match status" value="1"/>
</dbReference>
<accession>A0A9E8NEX2</accession>
<dbReference type="InterPro" id="IPR005996">
    <property type="entry name" value="Ribosomal_uL30_bac-type"/>
</dbReference>
<dbReference type="KEGG" id="dpf:ON006_28460"/>
<evidence type="ECO:0000256" key="1">
    <source>
        <dbReference type="ARBA" id="ARBA00007594"/>
    </source>
</evidence>
<gene>
    <name evidence="5 7" type="primary">rpmD</name>
    <name evidence="7" type="ORF">ON006_28460</name>
</gene>
<evidence type="ECO:0000256" key="4">
    <source>
        <dbReference type="ARBA" id="ARBA00023274"/>
    </source>
</evidence>
<feature type="domain" description="Large ribosomal subunit protein uL30-like ferredoxin-like fold" evidence="6">
    <location>
        <begin position="5"/>
        <end position="55"/>
    </location>
</feature>
<organism evidence="7 8">
    <name type="scientific">Dyadobacter pollutisoli</name>
    <dbReference type="NCBI Taxonomy" id="2910158"/>
    <lineage>
        <taxon>Bacteria</taxon>
        <taxon>Pseudomonadati</taxon>
        <taxon>Bacteroidota</taxon>
        <taxon>Cytophagia</taxon>
        <taxon>Cytophagales</taxon>
        <taxon>Spirosomataceae</taxon>
        <taxon>Dyadobacter</taxon>
    </lineage>
</organism>
<dbReference type="Gene3D" id="3.30.1390.20">
    <property type="entry name" value="Ribosomal protein L30, ferredoxin-like fold domain"/>
    <property type="match status" value="1"/>
</dbReference>
<comment type="subunit">
    <text evidence="2 5">Part of the 50S ribosomal subunit.</text>
</comment>